<dbReference type="InterPro" id="IPR036182">
    <property type="entry name" value="PCuAC_sf"/>
</dbReference>
<dbReference type="InterPro" id="IPR007410">
    <property type="entry name" value="LpqE-like"/>
</dbReference>
<dbReference type="InterPro" id="IPR058248">
    <property type="entry name" value="Lxx211020-like"/>
</dbReference>
<keyword evidence="1" id="KW-0732">Signal</keyword>
<feature type="chain" id="PRO_5038790419" evidence="1">
    <location>
        <begin position="20"/>
        <end position="164"/>
    </location>
</feature>
<name>A0A9E7ACU8_9HYPH</name>
<evidence type="ECO:0000256" key="1">
    <source>
        <dbReference type="SAM" id="SignalP"/>
    </source>
</evidence>
<proteinExistence type="predicted"/>
<evidence type="ECO:0000313" key="3">
    <source>
        <dbReference type="Proteomes" id="UP000831684"/>
    </source>
</evidence>
<gene>
    <name evidence="2" type="ORF">K9D25_23630</name>
</gene>
<dbReference type="Pfam" id="PF04314">
    <property type="entry name" value="PCuAC"/>
    <property type="match status" value="1"/>
</dbReference>
<dbReference type="KEGG" id="apol:K9D25_23630"/>
<dbReference type="PANTHER" id="PTHR36302">
    <property type="entry name" value="BLR7088 PROTEIN"/>
    <property type="match status" value="1"/>
</dbReference>
<dbReference type="EMBL" id="CP083242">
    <property type="protein sequence ID" value="UOK73833.1"/>
    <property type="molecule type" value="Genomic_DNA"/>
</dbReference>
<accession>A0A9E7ACU8</accession>
<protein>
    <submittedName>
        <fullName evidence="2">Copper chaperone PCu(A)C</fullName>
    </submittedName>
</protein>
<dbReference type="SUPFAM" id="SSF110087">
    <property type="entry name" value="DR1885-like metal-binding protein"/>
    <property type="match status" value="1"/>
</dbReference>
<dbReference type="AlphaFoldDB" id="A0A9E7ACU8"/>
<sequence length="164" mass="16445">MKALTLGLVLTAAAQGALAHDYTAGPLAIAPPWARATPPGAPVAGGYVTITNTGTESDRLLGGSSGAAEAVEIHESTMTDGVARMRPVENGVAIAPGEALELQPGAAHIMFVDAAEPLKDGGRFPATLTFEKAGDVAVEFAIVPMGATPEAPQNHEGHGAAASQ</sequence>
<geneLocation type="plasmid" evidence="2 3">
    <name>pC</name>
</geneLocation>
<reference evidence="2" key="1">
    <citation type="submission" date="2021-09" db="EMBL/GenBank/DDBJ databases">
        <title>Network and meta-omics reveal the key degrader and cooperation patterns in an efficient 1,4-dioxane-degrading microbial community.</title>
        <authorList>
            <person name="Dai C."/>
        </authorList>
    </citation>
    <scope>NUCLEOTIDE SEQUENCE</scope>
    <source>
        <strain evidence="2">ZM13</strain>
        <plasmid evidence="2">pC</plasmid>
    </source>
</reference>
<dbReference type="PANTHER" id="PTHR36302:SF1">
    <property type="entry name" value="COPPER CHAPERONE PCU(A)C"/>
    <property type="match status" value="1"/>
</dbReference>
<keyword evidence="2" id="KW-0614">Plasmid</keyword>
<feature type="signal peptide" evidence="1">
    <location>
        <begin position="1"/>
        <end position="19"/>
    </location>
</feature>
<evidence type="ECO:0000313" key="2">
    <source>
        <dbReference type="EMBL" id="UOK73833.1"/>
    </source>
</evidence>
<dbReference type="Proteomes" id="UP000831684">
    <property type="component" value="Plasmid pC"/>
</dbReference>
<organism evidence="2 3">
    <name type="scientific">Ancylobacter polymorphus</name>
    <dbReference type="NCBI Taxonomy" id="223390"/>
    <lineage>
        <taxon>Bacteria</taxon>
        <taxon>Pseudomonadati</taxon>
        <taxon>Pseudomonadota</taxon>
        <taxon>Alphaproteobacteria</taxon>
        <taxon>Hyphomicrobiales</taxon>
        <taxon>Xanthobacteraceae</taxon>
        <taxon>Ancylobacter</taxon>
    </lineage>
</organism>
<dbReference type="RefSeq" id="WP_244451423.1">
    <property type="nucleotide sequence ID" value="NZ_CP083242.1"/>
</dbReference>
<dbReference type="Gene3D" id="2.60.40.1890">
    <property type="entry name" value="PCu(A)C copper chaperone"/>
    <property type="match status" value="1"/>
</dbReference>